<gene>
    <name evidence="1" type="ORF">HMPREF0083_01515</name>
</gene>
<dbReference type="STRING" id="649747.HMPREF0083_01515"/>
<accession>U1YHZ0</accession>
<dbReference type="RefSeq" id="WP_021619536.1">
    <property type="nucleotide sequence ID" value="NZ_KE952688.1"/>
</dbReference>
<reference evidence="1 2" key="1">
    <citation type="submission" date="2013-08" db="EMBL/GenBank/DDBJ databases">
        <authorList>
            <person name="Weinstock G."/>
            <person name="Sodergren E."/>
            <person name="Wylie T."/>
            <person name="Fulton L."/>
            <person name="Fulton R."/>
            <person name="Fronick C."/>
            <person name="O'Laughlin M."/>
            <person name="Godfrey J."/>
            <person name="Miner T."/>
            <person name="Herter B."/>
            <person name="Appelbaum E."/>
            <person name="Cordes M."/>
            <person name="Lek S."/>
            <person name="Wollam A."/>
            <person name="Pepin K.H."/>
            <person name="Palsikar V.B."/>
            <person name="Mitreva M."/>
            <person name="Wilson R.K."/>
        </authorList>
    </citation>
    <scope>NUCLEOTIDE SEQUENCE [LARGE SCALE GENOMIC DNA]</scope>
    <source>
        <strain evidence="1 2">ATCC 12856</strain>
    </source>
</reference>
<dbReference type="GeneID" id="92837610"/>
<keyword evidence="2" id="KW-1185">Reference proteome</keyword>
<dbReference type="eggNOG" id="ENOG502ZPS6">
    <property type="taxonomic scope" value="Bacteria"/>
</dbReference>
<dbReference type="EMBL" id="AWSJ01000099">
    <property type="protein sequence ID" value="ERI10391.1"/>
    <property type="molecule type" value="Genomic_DNA"/>
</dbReference>
<sequence>MIRKLKFILPVFFIALGLIPVCVNQSIALNQTAPSPVTQQTVNAQPLILYSLSDQTLNQPATKIPYYIKGDIHYFTKSQLGSHKTGGHSPWKDDPFLTVETIATNLIPNLPKDKYGNILMNVKTDNKNQIATYENGTVIKKISENKKNALVQIIVPNFGTYDITLVSPKDAAGIYFIKEIRLTRIFQDMK</sequence>
<evidence type="ECO:0000313" key="2">
    <source>
        <dbReference type="Proteomes" id="UP000016511"/>
    </source>
</evidence>
<dbReference type="PATRIC" id="fig|649747.3.peg.1373"/>
<name>U1YHZ0_ANEAE</name>
<protein>
    <submittedName>
        <fullName evidence="1">Uncharacterized protein</fullName>
    </submittedName>
</protein>
<evidence type="ECO:0000313" key="1">
    <source>
        <dbReference type="EMBL" id="ERI10391.1"/>
    </source>
</evidence>
<dbReference type="AlphaFoldDB" id="U1YHZ0"/>
<comment type="caution">
    <text evidence="1">The sequence shown here is derived from an EMBL/GenBank/DDBJ whole genome shotgun (WGS) entry which is preliminary data.</text>
</comment>
<dbReference type="Proteomes" id="UP000016511">
    <property type="component" value="Unassembled WGS sequence"/>
</dbReference>
<dbReference type="HOGENOM" id="CLU_1425329_0_0_9"/>
<organism evidence="1 2">
    <name type="scientific">Aneurinibacillus aneurinilyticus ATCC 12856</name>
    <dbReference type="NCBI Taxonomy" id="649747"/>
    <lineage>
        <taxon>Bacteria</taxon>
        <taxon>Bacillati</taxon>
        <taxon>Bacillota</taxon>
        <taxon>Bacilli</taxon>
        <taxon>Bacillales</taxon>
        <taxon>Paenibacillaceae</taxon>
        <taxon>Aneurinibacillus group</taxon>
        <taxon>Aneurinibacillus</taxon>
    </lineage>
</organism>
<proteinExistence type="predicted"/>